<keyword evidence="3" id="KW-0833">Ubl conjugation pathway</keyword>
<dbReference type="PANTHER" id="PTHR45647">
    <property type="entry name" value="OS02G0152300 PROTEIN"/>
    <property type="match status" value="1"/>
</dbReference>
<dbReference type="GO" id="GO:0061630">
    <property type="term" value="F:ubiquitin protein ligase activity"/>
    <property type="evidence" value="ECO:0007669"/>
    <property type="project" value="UniProtKB-EC"/>
</dbReference>
<keyword evidence="4" id="KW-0175">Coiled coil</keyword>
<dbReference type="Gene3D" id="3.30.200.20">
    <property type="entry name" value="Phosphorylase Kinase, domain 1"/>
    <property type="match status" value="1"/>
</dbReference>
<dbReference type="Proteomes" id="UP001604277">
    <property type="component" value="Unassembled WGS sequence"/>
</dbReference>
<feature type="compositionally biased region" description="Polar residues" evidence="5">
    <location>
        <begin position="1"/>
        <end position="24"/>
    </location>
</feature>
<accession>A0ABD1SKC0</accession>
<evidence type="ECO:0000313" key="6">
    <source>
        <dbReference type="EMBL" id="KAL2501167.1"/>
    </source>
</evidence>
<name>A0ABD1SKC0_9LAMI</name>
<feature type="region of interest" description="Disordered" evidence="5">
    <location>
        <begin position="1"/>
        <end position="25"/>
    </location>
</feature>
<dbReference type="AlphaFoldDB" id="A0ABD1SKC0"/>
<keyword evidence="7" id="KW-1185">Reference proteome</keyword>
<evidence type="ECO:0000256" key="5">
    <source>
        <dbReference type="SAM" id="MobiDB-lite"/>
    </source>
</evidence>
<evidence type="ECO:0000313" key="7">
    <source>
        <dbReference type="Proteomes" id="UP001604277"/>
    </source>
</evidence>
<dbReference type="InterPro" id="IPR051348">
    <property type="entry name" value="U-box_ubiquitin_ligases"/>
</dbReference>
<proteinExistence type="predicted"/>
<comment type="catalytic activity">
    <reaction evidence="1">
        <text>S-ubiquitinyl-[E2 ubiquitin-conjugating enzyme]-L-cysteine + [acceptor protein]-L-lysine = [E2 ubiquitin-conjugating enzyme]-L-cysteine + N(6)-ubiquitinyl-[acceptor protein]-L-lysine.</text>
        <dbReference type="EC" id="2.3.2.27"/>
    </reaction>
</comment>
<feature type="coiled-coil region" evidence="4">
    <location>
        <begin position="212"/>
        <end position="246"/>
    </location>
</feature>
<dbReference type="EMBL" id="JBFOLJ010000010">
    <property type="protein sequence ID" value="KAL2501167.1"/>
    <property type="molecule type" value="Genomic_DNA"/>
</dbReference>
<comment type="caution">
    <text evidence="6">The sequence shown here is derived from an EMBL/GenBank/DDBJ whole genome shotgun (WGS) entry which is preliminary data.</text>
</comment>
<evidence type="ECO:0000256" key="4">
    <source>
        <dbReference type="SAM" id="Coils"/>
    </source>
</evidence>
<feature type="coiled-coil region" evidence="4">
    <location>
        <begin position="93"/>
        <end position="120"/>
    </location>
</feature>
<reference evidence="7" key="1">
    <citation type="submission" date="2024-07" db="EMBL/GenBank/DDBJ databases">
        <title>Two chromosome-level genome assemblies of Korean endemic species Abeliophyllum distichum and Forsythia ovata (Oleaceae).</title>
        <authorList>
            <person name="Jang H."/>
        </authorList>
    </citation>
    <scope>NUCLEOTIDE SEQUENCE [LARGE SCALE GENOMIC DNA]</scope>
</reference>
<dbReference type="EC" id="2.3.2.27" evidence="2"/>
<evidence type="ECO:0000256" key="3">
    <source>
        <dbReference type="ARBA" id="ARBA00022786"/>
    </source>
</evidence>
<evidence type="ECO:0000256" key="2">
    <source>
        <dbReference type="ARBA" id="ARBA00012483"/>
    </source>
</evidence>
<protein>
    <recommendedName>
        <fullName evidence="2">RING-type E3 ubiquitin transferase</fullName>
        <ecNumber evidence="2">2.3.2.27</ecNumber>
    </recommendedName>
</protein>
<sequence>MSQAESTNIHMEASHPNSVLSETAHSAVHLSDARENGVVLLEEKFLGQETPLTIDQIDLLREQQKILSGEVALHTIALKRLSEEAAQILGKSISNGAERIEVLKLKIQRAEDAIQLNRKEANVNKERRAKAEWAISLCNTRAMELEICINEEVLKNADLKKQIDSRKFELFDLQGEVEEKRSKLNSILELQRELSNKLQLSSSAKSRAEVQLEKAVQTRTNMVREIEELRGQRDVIQRRIEFCREKEFTAAEIRAATEDFSEGLRLKSRGQLTNVYKGRINHMTVAIKMYNSANAPSHEAFTAKVLLE</sequence>
<organism evidence="6 7">
    <name type="scientific">Forsythia ovata</name>
    <dbReference type="NCBI Taxonomy" id="205694"/>
    <lineage>
        <taxon>Eukaryota</taxon>
        <taxon>Viridiplantae</taxon>
        <taxon>Streptophyta</taxon>
        <taxon>Embryophyta</taxon>
        <taxon>Tracheophyta</taxon>
        <taxon>Spermatophyta</taxon>
        <taxon>Magnoliopsida</taxon>
        <taxon>eudicotyledons</taxon>
        <taxon>Gunneridae</taxon>
        <taxon>Pentapetalae</taxon>
        <taxon>asterids</taxon>
        <taxon>lamiids</taxon>
        <taxon>Lamiales</taxon>
        <taxon>Oleaceae</taxon>
        <taxon>Forsythieae</taxon>
        <taxon>Forsythia</taxon>
    </lineage>
</organism>
<gene>
    <name evidence="6" type="ORF">Fot_35015</name>
</gene>
<evidence type="ECO:0000256" key="1">
    <source>
        <dbReference type="ARBA" id="ARBA00000900"/>
    </source>
</evidence>
<dbReference type="PANTHER" id="PTHR45647:SF56">
    <property type="entry name" value="U-BOX DOMAIN-CONTAINING PROTEIN 50-RELATED"/>
    <property type="match status" value="1"/>
</dbReference>